<sequence>MSTTEPVRPGPGQWGALILFAGASGAVDVLAFIALGRVFAGVMTGNLVLLGLSLTGTGDEGGPAAPLLALGGYVVGVAVVAPFVRRRAEEPETHWPRAVVRWLAVEVAVLAAVAVAWGAADGAPAQPWLDVVLVAVAVAMGMQSAALAAAGAAGGPGTYFTGTLTQVVVRAVGPGGGRRADLGALTRLVALTAGAAVGALVYAAAAPWAMAVPLLWASAALACAALSPRPDRSSPTAPTTGDTS</sequence>
<proteinExistence type="predicted"/>
<dbReference type="EMBL" id="CP109495">
    <property type="protein sequence ID" value="WUX50426.1"/>
    <property type="molecule type" value="Genomic_DNA"/>
</dbReference>
<dbReference type="PANTHER" id="PTHR37314:SF4">
    <property type="entry name" value="UPF0700 TRANSMEMBRANE PROTEIN YOAK"/>
    <property type="match status" value="1"/>
</dbReference>
<name>A0ABZ1ZVS2_STRNV</name>
<dbReference type="PANTHER" id="PTHR37314">
    <property type="entry name" value="SLR0142 PROTEIN"/>
    <property type="match status" value="1"/>
</dbReference>
<keyword evidence="1" id="KW-0472">Membrane</keyword>
<evidence type="ECO:0000313" key="3">
    <source>
        <dbReference type="Proteomes" id="UP001432209"/>
    </source>
</evidence>
<evidence type="ECO:0000256" key="1">
    <source>
        <dbReference type="SAM" id="Phobius"/>
    </source>
</evidence>
<feature type="transmembrane region" description="Helical" evidence="1">
    <location>
        <begin position="99"/>
        <end position="119"/>
    </location>
</feature>
<dbReference type="RefSeq" id="WP_329074024.1">
    <property type="nucleotide sequence ID" value="NZ_CP109393.1"/>
</dbReference>
<dbReference type="Proteomes" id="UP001432209">
    <property type="component" value="Chromosome"/>
</dbReference>
<feature type="transmembrane region" description="Helical" evidence="1">
    <location>
        <begin position="64"/>
        <end position="84"/>
    </location>
</feature>
<reference evidence="2" key="1">
    <citation type="submission" date="2022-10" db="EMBL/GenBank/DDBJ databases">
        <title>The complete genomes of actinobacterial strains from the NBC collection.</title>
        <authorList>
            <person name="Joergensen T.S."/>
            <person name="Alvarez Arevalo M."/>
            <person name="Sterndorff E.B."/>
            <person name="Faurdal D."/>
            <person name="Vuksanovic O."/>
            <person name="Mourched A.-S."/>
            <person name="Charusanti P."/>
            <person name="Shaw S."/>
            <person name="Blin K."/>
            <person name="Weber T."/>
        </authorList>
    </citation>
    <scope>NUCLEOTIDE SEQUENCE</scope>
    <source>
        <strain evidence="2">NBC_01432</strain>
    </source>
</reference>
<dbReference type="InterPro" id="IPR010699">
    <property type="entry name" value="DUF1275"/>
</dbReference>
<feature type="transmembrane region" description="Helical" evidence="1">
    <location>
        <begin position="131"/>
        <end position="153"/>
    </location>
</feature>
<dbReference type="Pfam" id="PF06912">
    <property type="entry name" value="DUF1275"/>
    <property type="match status" value="1"/>
</dbReference>
<feature type="transmembrane region" description="Helical" evidence="1">
    <location>
        <begin position="184"/>
        <end position="202"/>
    </location>
</feature>
<organism evidence="2 3">
    <name type="scientific">Streptomyces niveus</name>
    <name type="common">Streptomyces spheroides</name>
    <dbReference type="NCBI Taxonomy" id="193462"/>
    <lineage>
        <taxon>Bacteria</taxon>
        <taxon>Bacillati</taxon>
        <taxon>Actinomycetota</taxon>
        <taxon>Actinomycetes</taxon>
        <taxon>Kitasatosporales</taxon>
        <taxon>Streptomycetaceae</taxon>
        <taxon>Streptomyces</taxon>
    </lineage>
</organism>
<keyword evidence="1" id="KW-1133">Transmembrane helix</keyword>
<keyword evidence="1" id="KW-0812">Transmembrane</keyword>
<evidence type="ECO:0000313" key="2">
    <source>
        <dbReference type="EMBL" id="WUX50426.1"/>
    </source>
</evidence>
<gene>
    <name evidence="2" type="ORF">OG442_02040</name>
</gene>
<feature type="transmembrane region" description="Helical" evidence="1">
    <location>
        <begin position="12"/>
        <end position="31"/>
    </location>
</feature>
<protein>
    <submittedName>
        <fullName evidence="2">DUF1275 domain-containing protein</fullName>
    </submittedName>
</protein>
<accession>A0ABZ1ZVS2</accession>
<keyword evidence="3" id="KW-1185">Reference proteome</keyword>